<keyword evidence="8" id="KW-1185">Reference proteome</keyword>
<protein>
    <recommendedName>
        <fullName evidence="7">Ubiquitin carboxyl-terminal hydrolase</fullName>
        <ecNumber evidence="7">3.4.19.12</ecNumber>
    </recommendedName>
</protein>
<reference evidence="9" key="1">
    <citation type="submission" date="2025-08" db="UniProtKB">
        <authorList>
            <consortium name="RefSeq"/>
        </authorList>
    </citation>
    <scope>IDENTIFICATION</scope>
</reference>
<keyword evidence="6 7" id="KW-0788">Thiol protease</keyword>
<evidence type="ECO:0000256" key="6">
    <source>
        <dbReference type="ARBA" id="ARBA00022807"/>
    </source>
</evidence>
<accession>A0A6P7TNS7</accession>
<keyword evidence="4 7" id="KW-0833">Ubl conjugation pathway</keyword>
<dbReference type="PROSITE" id="PS50235">
    <property type="entry name" value="USP_3"/>
    <property type="match status" value="1"/>
</dbReference>
<evidence type="ECO:0000313" key="9">
    <source>
        <dbReference type="RefSeq" id="XP_029651122.1"/>
    </source>
</evidence>
<evidence type="ECO:0000256" key="3">
    <source>
        <dbReference type="ARBA" id="ARBA00022670"/>
    </source>
</evidence>
<dbReference type="InterPro" id="IPR001394">
    <property type="entry name" value="Peptidase_C19_UCH"/>
</dbReference>
<dbReference type="InterPro" id="IPR050164">
    <property type="entry name" value="Peptidase_C19"/>
</dbReference>
<evidence type="ECO:0000256" key="1">
    <source>
        <dbReference type="ARBA" id="ARBA00000707"/>
    </source>
</evidence>
<evidence type="ECO:0000256" key="2">
    <source>
        <dbReference type="ARBA" id="ARBA00009085"/>
    </source>
</evidence>
<name>A0A6P7TNS7_9MOLL</name>
<dbReference type="EC" id="3.4.19.12" evidence="7"/>
<comment type="similarity">
    <text evidence="2 7">Belongs to the peptidase C19 family.</text>
</comment>
<gene>
    <name evidence="9" type="primary">LOC115224379</name>
</gene>
<evidence type="ECO:0000256" key="7">
    <source>
        <dbReference type="RuleBase" id="RU366025"/>
    </source>
</evidence>
<evidence type="ECO:0000256" key="4">
    <source>
        <dbReference type="ARBA" id="ARBA00022786"/>
    </source>
</evidence>
<dbReference type="PROSITE" id="PS00972">
    <property type="entry name" value="USP_1"/>
    <property type="match status" value="1"/>
</dbReference>
<dbReference type="GO" id="GO:0005634">
    <property type="term" value="C:nucleus"/>
    <property type="evidence" value="ECO:0007669"/>
    <property type="project" value="TreeGrafter"/>
</dbReference>
<dbReference type="InterPro" id="IPR018200">
    <property type="entry name" value="USP_CS"/>
</dbReference>
<dbReference type="KEGG" id="osn:115224379"/>
<dbReference type="PROSITE" id="PS00973">
    <property type="entry name" value="USP_2"/>
    <property type="match status" value="1"/>
</dbReference>
<dbReference type="Gene3D" id="3.90.70.10">
    <property type="entry name" value="Cysteine proteinases"/>
    <property type="match status" value="1"/>
</dbReference>
<evidence type="ECO:0000256" key="5">
    <source>
        <dbReference type="ARBA" id="ARBA00022801"/>
    </source>
</evidence>
<organism evidence="8 9">
    <name type="scientific">Octopus sinensis</name>
    <name type="common">East Asian common octopus</name>
    <dbReference type="NCBI Taxonomy" id="2607531"/>
    <lineage>
        <taxon>Eukaryota</taxon>
        <taxon>Metazoa</taxon>
        <taxon>Spiralia</taxon>
        <taxon>Lophotrochozoa</taxon>
        <taxon>Mollusca</taxon>
        <taxon>Cephalopoda</taxon>
        <taxon>Coleoidea</taxon>
        <taxon>Octopodiformes</taxon>
        <taxon>Octopoda</taxon>
        <taxon>Incirrata</taxon>
        <taxon>Octopodidae</taxon>
        <taxon>Octopus</taxon>
    </lineage>
</organism>
<dbReference type="PANTHER" id="PTHR24006">
    <property type="entry name" value="UBIQUITIN CARBOXYL-TERMINAL HYDROLASE"/>
    <property type="match status" value="1"/>
</dbReference>
<proteinExistence type="inferred from homology"/>
<dbReference type="Proteomes" id="UP000515154">
    <property type="component" value="Linkage group LG25"/>
</dbReference>
<dbReference type="Pfam" id="PF00443">
    <property type="entry name" value="UCH"/>
    <property type="match status" value="1"/>
</dbReference>
<dbReference type="PANTHER" id="PTHR24006:SF888">
    <property type="entry name" value="UBIQUITIN CARBOXYL-TERMINAL HYDROLASE 30"/>
    <property type="match status" value="1"/>
</dbReference>
<dbReference type="AlphaFoldDB" id="A0A6P7TNS7"/>
<dbReference type="SUPFAM" id="SSF54001">
    <property type="entry name" value="Cysteine proteinases"/>
    <property type="match status" value="1"/>
</dbReference>
<sequence length="470" mass="53096">MFYKNTALVGLITVTVATAAAYVLWGPPHKKKSRKKDYAPGLENLGNTCFLNAVLQALAPCQSILDWLSKILLRKHMNKTENYLAYTMLKTLKVLTNKTFHDKETFCPSEVLNALRSRWVIPDDEQDAHELFHALTQTLAEETGHYPKVLSLFDVSALQSPDNEYQTCKSAVTRSKGLLPVLPRDTDHPFRGHFASQLTCQSCAYCYPVKYDLFDSLSLNIPESHWGPLSLEMLLQKFITSETVFNVDCPGCTNKSDISQTKVIQSNFLKKLSIGKLPQCLCLHIPRTHWLNNNVPVKRFERISFPETLQMDEFIYMGVGSAGEKDRKNWLFGGRASNVNRSLTRLTSSSAAVNLLRALNHHSQTTMNEFLATPTLQSAMYSNVQTDVNQNGPNPPKYDLSAHTYRLIAVIEHIGDVVSGHFVSYRRCPTCKSGEKHSDKWLFTSDTVVKKVSLTQVLNSEAYMLFYEKV</sequence>
<dbReference type="RefSeq" id="XP_029651122.1">
    <property type="nucleotide sequence ID" value="XM_029795262.2"/>
</dbReference>
<comment type="catalytic activity">
    <reaction evidence="1 7">
        <text>Thiol-dependent hydrolysis of ester, thioester, amide, peptide and isopeptide bonds formed by the C-terminal Gly of ubiquitin (a 76-residue protein attached to proteins as an intracellular targeting signal).</text>
        <dbReference type="EC" id="3.4.19.12"/>
    </reaction>
</comment>
<evidence type="ECO:0000313" key="8">
    <source>
        <dbReference type="Proteomes" id="UP000515154"/>
    </source>
</evidence>
<dbReference type="GO" id="GO:0016579">
    <property type="term" value="P:protein deubiquitination"/>
    <property type="evidence" value="ECO:0007669"/>
    <property type="project" value="InterPro"/>
</dbReference>
<keyword evidence="5 7" id="KW-0378">Hydrolase</keyword>
<dbReference type="GO" id="GO:0005829">
    <property type="term" value="C:cytosol"/>
    <property type="evidence" value="ECO:0007669"/>
    <property type="project" value="TreeGrafter"/>
</dbReference>
<keyword evidence="3 7" id="KW-0645">Protease</keyword>
<dbReference type="CDD" id="cd02662">
    <property type="entry name" value="Peptidase_C19F"/>
    <property type="match status" value="1"/>
</dbReference>
<dbReference type="InterPro" id="IPR038765">
    <property type="entry name" value="Papain-like_cys_pep_sf"/>
</dbReference>
<dbReference type="GO" id="GO:0004843">
    <property type="term" value="F:cysteine-type deubiquitinase activity"/>
    <property type="evidence" value="ECO:0007669"/>
    <property type="project" value="UniProtKB-UniRule"/>
</dbReference>
<dbReference type="GO" id="GO:0006508">
    <property type="term" value="P:proteolysis"/>
    <property type="evidence" value="ECO:0007669"/>
    <property type="project" value="UniProtKB-KW"/>
</dbReference>
<dbReference type="InterPro" id="IPR028889">
    <property type="entry name" value="USP"/>
</dbReference>